<dbReference type="Proteomes" id="UP000632766">
    <property type="component" value="Unassembled WGS sequence"/>
</dbReference>
<accession>A0A8J7HXX7</accession>
<evidence type="ECO:0000313" key="1">
    <source>
        <dbReference type="EMBL" id="MBH8564464.1"/>
    </source>
</evidence>
<keyword evidence="2" id="KW-1185">Reference proteome</keyword>
<proteinExistence type="predicted"/>
<dbReference type="EMBL" id="JAECZC010000043">
    <property type="protein sequence ID" value="MBH8564464.1"/>
    <property type="molecule type" value="Genomic_DNA"/>
</dbReference>
<evidence type="ECO:0000313" key="2">
    <source>
        <dbReference type="Proteomes" id="UP000632766"/>
    </source>
</evidence>
<reference evidence="1 2" key="1">
    <citation type="journal article" date="2021" name="Int. J. Syst. Evol. Microbiol.">
        <title>Amazonocrinis nigriterrae gen. nov., sp. nov., Atlanticothrix silvestris gen. nov., sp. nov. and Dendronalium phyllosphericum gen. nov., sp. nov., nostocacean cyanobacteria from Brazilian environments.</title>
        <authorList>
            <person name="Alvarenga D.O."/>
            <person name="Andreote A.P.D."/>
            <person name="Branco L.H.Z."/>
            <person name="Delbaje E."/>
            <person name="Cruz R.B."/>
            <person name="Varani A.M."/>
            <person name="Fiore M.F."/>
        </authorList>
    </citation>
    <scope>NUCLEOTIDE SEQUENCE [LARGE SCALE GENOMIC DNA]</scope>
    <source>
        <strain evidence="1 2">CENA67</strain>
    </source>
</reference>
<gene>
    <name evidence="1" type="ORF">I8748_20140</name>
</gene>
<name>A0A8J7HXX7_9NOST</name>
<dbReference type="RefSeq" id="WP_198126301.1">
    <property type="nucleotide sequence ID" value="NZ_JAECZC010000043.1"/>
</dbReference>
<dbReference type="AlphaFoldDB" id="A0A8J7HXX7"/>
<organism evidence="1 2">
    <name type="scientific">Amazonocrinis nigriterrae CENA67</name>
    <dbReference type="NCBI Taxonomy" id="2794033"/>
    <lineage>
        <taxon>Bacteria</taxon>
        <taxon>Bacillati</taxon>
        <taxon>Cyanobacteriota</taxon>
        <taxon>Cyanophyceae</taxon>
        <taxon>Nostocales</taxon>
        <taxon>Nostocaceae</taxon>
        <taxon>Amazonocrinis</taxon>
        <taxon>Amazonocrinis nigriterrae</taxon>
    </lineage>
</organism>
<comment type="caution">
    <text evidence="1">The sequence shown here is derived from an EMBL/GenBank/DDBJ whole genome shotgun (WGS) entry which is preliminary data.</text>
</comment>
<protein>
    <submittedName>
        <fullName evidence="1">Uncharacterized protein</fullName>
    </submittedName>
</protein>
<sequence length="73" mass="8826">MYNNIADIDREIAALREQRDCTIAYWFEMGEADRSAYLPPQYLDNQWYLLGYYDRDYQLEIGFTPETPSFNHF</sequence>